<keyword evidence="2" id="KW-1185">Reference proteome</keyword>
<organism evidence="1 2">
    <name type="scientific">Hahella chejuensis (strain KCTC 2396)</name>
    <dbReference type="NCBI Taxonomy" id="349521"/>
    <lineage>
        <taxon>Bacteria</taxon>
        <taxon>Pseudomonadati</taxon>
        <taxon>Pseudomonadota</taxon>
        <taxon>Gammaproteobacteria</taxon>
        <taxon>Oceanospirillales</taxon>
        <taxon>Hahellaceae</taxon>
        <taxon>Hahella</taxon>
    </lineage>
</organism>
<dbReference type="STRING" id="349521.HCH_01278"/>
<dbReference type="KEGG" id="hch:HCH_01278"/>
<dbReference type="HOGENOM" id="CLU_1029600_0_0_6"/>
<dbReference type="EMBL" id="CP000155">
    <property type="protein sequence ID" value="ABC28146.1"/>
    <property type="molecule type" value="Genomic_DNA"/>
</dbReference>
<evidence type="ECO:0000313" key="1">
    <source>
        <dbReference type="EMBL" id="ABC28146.1"/>
    </source>
</evidence>
<dbReference type="OrthoDB" id="9821402at2"/>
<dbReference type="Proteomes" id="UP000000238">
    <property type="component" value="Chromosome"/>
</dbReference>
<sequence>MNTTHTPPSAVDPFRVEDKLTLSVVIDNPDADWRKGQKVLFKRALEASAGSDVLEVRLDSGIRLGQICNTLIARYLQAGGKARATIINRPGLSFLPAKKGQLKTALIEVRPDGLDWSLIDPIIQRNNEISYKITEAAHFSRRQPSIALAFYQDAINDIIDLHFENPLADHWRRVIFPVNELSALLENQKEYKRAYETIRAYEAFDDKLGLPPAEMEQLQKRKRRLKRELRMNEEELKQGSPLYTKQMEEVRRLAVDSTVTNLHYFSKNEG</sequence>
<proteinExistence type="predicted"/>
<accession>Q2SMH8</accession>
<name>Q2SMH8_HAHCH</name>
<evidence type="ECO:0000313" key="2">
    <source>
        <dbReference type="Proteomes" id="UP000000238"/>
    </source>
</evidence>
<dbReference type="RefSeq" id="WP_011395219.1">
    <property type="nucleotide sequence ID" value="NC_007645.1"/>
</dbReference>
<protein>
    <submittedName>
        <fullName evidence="1">Uncharacterized protein</fullName>
    </submittedName>
</protein>
<dbReference type="AlphaFoldDB" id="Q2SMH8"/>
<reference evidence="1 2" key="1">
    <citation type="journal article" date="2005" name="Nucleic Acids Res.">
        <title>Genomic blueprint of Hahella chejuensis, a marine microbe producing an algicidal agent.</title>
        <authorList>
            <person name="Jeong H."/>
            <person name="Yim J.H."/>
            <person name="Lee C."/>
            <person name="Choi S.-H."/>
            <person name="Park Y.K."/>
            <person name="Yoon S.H."/>
            <person name="Hur C.-G."/>
            <person name="Kang H.-Y."/>
            <person name="Kim D."/>
            <person name="Lee H.H."/>
            <person name="Park K.H."/>
            <person name="Park S.-H."/>
            <person name="Park H.-S."/>
            <person name="Lee H.K."/>
            <person name="Oh T.K."/>
            <person name="Kim J.F."/>
        </authorList>
    </citation>
    <scope>NUCLEOTIDE SEQUENCE [LARGE SCALE GENOMIC DNA]</scope>
    <source>
        <strain evidence="1 2">KCTC 2396</strain>
    </source>
</reference>
<gene>
    <name evidence="1" type="ordered locus">HCH_01278</name>
</gene>